<evidence type="ECO:0000256" key="8">
    <source>
        <dbReference type="ARBA" id="ARBA00022840"/>
    </source>
</evidence>
<evidence type="ECO:0000313" key="12">
    <source>
        <dbReference type="Proteomes" id="UP000189981"/>
    </source>
</evidence>
<evidence type="ECO:0000256" key="5">
    <source>
        <dbReference type="ARBA" id="ARBA00022694"/>
    </source>
</evidence>
<keyword evidence="4" id="KW-0963">Cytoplasm</keyword>
<organism evidence="11 12">
    <name type="scientific">Daejeonella lutea</name>
    <dbReference type="NCBI Taxonomy" id="572036"/>
    <lineage>
        <taxon>Bacteria</taxon>
        <taxon>Pseudomonadati</taxon>
        <taxon>Bacteroidota</taxon>
        <taxon>Sphingobacteriia</taxon>
        <taxon>Sphingobacteriales</taxon>
        <taxon>Sphingobacteriaceae</taxon>
        <taxon>Daejeonella</taxon>
    </lineage>
</organism>
<dbReference type="Proteomes" id="UP000189981">
    <property type="component" value="Unassembled WGS sequence"/>
</dbReference>
<dbReference type="NCBIfam" id="TIGR00150">
    <property type="entry name" value="T6A_YjeE"/>
    <property type="match status" value="1"/>
</dbReference>
<evidence type="ECO:0000256" key="7">
    <source>
        <dbReference type="ARBA" id="ARBA00022741"/>
    </source>
</evidence>
<evidence type="ECO:0000256" key="4">
    <source>
        <dbReference type="ARBA" id="ARBA00022490"/>
    </source>
</evidence>
<dbReference type="SUPFAM" id="SSF52540">
    <property type="entry name" value="P-loop containing nucleoside triphosphate hydrolases"/>
    <property type="match status" value="1"/>
</dbReference>
<dbReference type="GO" id="GO:0046872">
    <property type="term" value="F:metal ion binding"/>
    <property type="evidence" value="ECO:0007669"/>
    <property type="project" value="UniProtKB-KW"/>
</dbReference>
<evidence type="ECO:0000313" key="11">
    <source>
        <dbReference type="EMBL" id="SKB72586.1"/>
    </source>
</evidence>
<keyword evidence="12" id="KW-1185">Reference proteome</keyword>
<dbReference type="Pfam" id="PF02367">
    <property type="entry name" value="TsaE"/>
    <property type="match status" value="1"/>
</dbReference>
<dbReference type="GO" id="GO:0005737">
    <property type="term" value="C:cytoplasm"/>
    <property type="evidence" value="ECO:0007669"/>
    <property type="project" value="UniProtKB-SubCell"/>
</dbReference>
<gene>
    <name evidence="11" type="ORF">SAMN05661099_2419</name>
</gene>
<dbReference type="OrthoDB" id="9815896at2"/>
<protein>
    <recommendedName>
        <fullName evidence="3">tRNA threonylcarbamoyladenosine biosynthesis protein TsaE</fullName>
    </recommendedName>
    <alternativeName>
        <fullName evidence="10">t(6)A37 threonylcarbamoyladenosine biosynthesis protein TsaE</fullName>
    </alternativeName>
</protein>
<evidence type="ECO:0000256" key="2">
    <source>
        <dbReference type="ARBA" id="ARBA00007599"/>
    </source>
</evidence>
<dbReference type="InterPro" id="IPR027417">
    <property type="entry name" value="P-loop_NTPase"/>
</dbReference>
<keyword evidence="8" id="KW-0067">ATP-binding</keyword>
<evidence type="ECO:0000256" key="9">
    <source>
        <dbReference type="ARBA" id="ARBA00022842"/>
    </source>
</evidence>
<accession>A0A1T5DLN4</accession>
<dbReference type="Gene3D" id="3.40.50.300">
    <property type="entry name" value="P-loop containing nucleotide triphosphate hydrolases"/>
    <property type="match status" value="1"/>
</dbReference>
<keyword evidence="5" id="KW-0819">tRNA processing</keyword>
<dbReference type="EMBL" id="FUYR01000002">
    <property type="protein sequence ID" value="SKB72586.1"/>
    <property type="molecule type" value="Genomic_DNA"/>
</dbReference>
<dbReference type="STRING" id="572036.SAMN05661099_2419"/>
<evidence type="ECO:0000256" key="3">
    <source>
        <dbReference type="ARBA" id="ARBA00019010"/>
    </source>
</evidence>
<keyword evidence="7" id="KW-0547">Nucleotide-binding</keyword>
<name>A0A1T5DLN4_9SPHI</name>
<keyword evidence="9" id="KW-0460">Magnesium</keyword>
<dbReference type="PANTHER" id="PTHR33540">
    <property type="entry name" value="TRNA THREONYLCARBAMOYLADENOSINE BIOSYNTHESIS PROTEIN TSAE"/>
    <property type="match status" value="1"/>
</dbReference>
<evidence type="ECO:0000256" key="10">
    <source>
        <dbReference type="ARBA" id="ARBA00032441"/>
    </source>
</evidence>
<sequence>MEIRVRDLKDLPGAAKQLLELSAGIKVFLFRGNMGAGKTTFIKAICEELGASDSISSPTYSLVNEYQSANGNIFHFDFFRIRSVAEAYDMGFEEYLYSNTYCFIEWPEKIEELWPANYIEVTIEQDEERVRKIKARRI</sequence>
<reference evidence="12" key="1">
    <citation type="submission" date="2017-02" db="EMBL/GenBank/DDBJ databases">
        <authorList>
            <person name="Varghese N."/>
            <person name="Submissions S."/>
        </authorList>
    </citation>
    <scope>NUCLEOTIDE SEQUENCE [LARGE SCALE GENOMIC DNA]</scope>
    <source>
        <strain evidence="12">DSM 22385</strain>
    </source>
</reference>
<keyword evidence="6" id="KW-0479">Metal-binding</keyword>
<comment type="similarity">
    <text evidence="2">Belongs to the TsaE family.</text>
</comment>
<dbReference type="AlphaFoldDB" id="A0A1T5DLN4"/>
<dbReference type="InterPro" id="IPR003442">
    <property type="entry name" value="T6A_TsaE"/>
</dbReference>
<dbReference type="GO" id="GO:0002949">
    <property type="term" value="P:tRNA threonylcarbamoyladenosine modification"/>
    <property type="evidence" value="ECO:0007669"/>
    <property type="project" value="InterPro"/>
</dbReference>
<dbReference type="PANTHER" id="PTHR33540:SF2">
    <property type="entry name" value="TRNA THREONYLCARBAMOYLADENOSINE BIOSYNTHESIS PROTEIN TSAE"/>
    <property type="match status" value="1"/>
</dbReference>
<comment type="subcellular location">
    <subcellularLocation>
        <location evidence="1">Cytoplasm</location>
    </subcellularLocation>
</comment>
<proteinExistence type="inferred from homology"/>
<dbReference type="GO" id="GO:0005524">
    <property type="term" value="F:ATP binding"/>
    <property type="evidence" value="ECO:0007669"/>
    <property type="project" value="UniProtKB-KW"/>
</dbReference>
<dbReference type="RefSeq" id="WP_079702925.1">
    <property type="nucleotide sequence ID" value="NZ_FUYR01000002.1"/>
</dbReference>
<evidence type="ECO:0000256" key="6">
    <source>
        <dbReference type="ARBA" id="ARBA00022723"/>
    </source>
</evidence>
<evidence type="ECO:0000256" key="1">
    <source>
        <dbReference type="ARBA" id="ARBA00004496"/>
    </source>
</evidence>